<sequence length="94" mass="10677">SKRLFKKAVSAVAVVEHGEKQQQVQAYSTYTGSEPRQWWIASAECRQADMSRLLGLNPKLVNWNTALHYASKYSSAQCMRLLLDQYKANVNARS</sequence>
<organism evidence="1 2">
    <name type="scientific">Opisthorchis viverrini</name>
    <name type="common">Southeast Asian liver fluke</name>
    <dbReference type="NCBI Taxonomy" id="6198"/>
    <lineage>
        <taxon>Eukaryota</taxon>
        <taxon>Metazoa</taxon>
        <taxon>Spiralia</taxon>
        <taxon>Lophotrochozoa</taxon>
        <taxon>Platyhelminthes</taxon>
        <taxon>Trematoda</taxon>
        <taxon>Digenea</taxon>
        <taxon>Opisthorchiida</taxon>
        <taxon>Opisthorchiata</taxon>
        <taxon>Opisthorchiidae</taxon>
        <taxon>Opisthorchis</taxon>
    </lineage>
</organism>
<protein>
    <recommendedName>
        <fullName evidence="3">Ankyrin repeat protein</fullName>
    </recommendedName>
</protein>
<dbReference type="Gene3D" id="1.25.40.20">
    <property type="entry name" value="Ankyrin repeat-containing domain"/>
    <property type="match status" value="1"/>
</dbReference>
<dbReference type="SUPFAM" id="SSF48403">
    <property type="entry name" value="Ankyrin repeat"/>
    <property type="match status" value="1"/>
</dbReference>
<accession>A0A1S8X057</accession>
<proteinExistence type="predicted"/>
<feature type="non-terminal residue" evidence="1">
    <location>
        <position position="1"/>
    </location>
</feature>
<dbReference type="AlphaFoldDB" id="A0A1S8X057"/>
<dbReference type="Proteomes" id="UP000243686">
    <property type="component" value="Unassembled WGS sequence"/>
</dbReference>
<dbReference type="EMBL" id="KV892881">
    <property type="protein sequence ID" value="OON20056.1"/>
    <property type="molecule type" value="Genomic_DNA"/>
</dbReference>
<feature type="non-terminal residue" evidence="1">
    <location>
        <position position="94"/>
    </location>
</feature>
<evidence type="ECO:0000313" key="1">
    <source>
        <dbReference type="EMBL" id="OON20056.1"/>
    </source>
</evidence>
<dbReference type="InterPro" id="IPR036770">
    <property type="entry name" value="Ankyrin_rpt-contain_sf"/>
</dbReference>
<dbReference type="SMART" id="SM00248">
    <property type="entry name" value="ANK"/>
    <property type="match status" value="1"/>
</dbReference>
<evidence type="ECO:0000313" key="2">
    <source>
        <dbReference type="Proteomes" id="UP000243686"/>
    </source>
</evidence>
<gene>
    <name evidence="1" type="ORF">X801_04065</name>
</gene>
<reference evidence="1 2" key="1">
    <citation type="submission" date="2015-03" db="EMBL/GenBank/DDBJ databases">
        <title>Draft genome of the nematode, Opisthorchis viverrini.</title>
        <authorList>
            <person name="Mitreva M."/>
        </authorList>
    </citation>
    <scope>NUCLEOTIDE SEQUENCE [LARGE SCALE GENOMIC DNA]</scope>
    <source>
        <strain evidence="1">Khon Kaen</strain>
    </source>
</reference>
<dbReference type="InterPro" id="IPR002110">
    <property type="entry name" value="Ankyrin_rpt"/>
</dbReference>
<name>A0A1S8X057_OPIVI</name>
<dbReference type="Pfam" id="PF00023">
    <property type="entry name" value="Ank"/>
    <property type="match status" value="1"/>
</dbReference>
<keyword evidence="2" id="KW-1185">Reference proteome</keyword>
<evidence type="ECO:0008006" key="3">
    <source>
        <dbReference type="Google" id="ProtNLM"/>
    </source>
</evidence>